<proteinExistence type="predicted"/>
<feature type="domain" description="3-octaprenyl-4-hydroxybenzoate carboxy-lyase-like C-terminal" evidence="2">
    <location>
        <begin position="331"/>
        <end position="422"/>
    </location>
</feature>
<evidence type="ECO:0000259" key="1">
    <source>
        <dbReference type="Pfam" id="PF01977"/>
    </source>
</evidence>
<sequence length="480" mass="53073">MAKKEIIYSTADLRSFLDDAQRNGLFLRVDKTVNIDTEVATLCAQAYWPTLFRSVEDYWNCLLVDGLTRNRNTQAMALGLDCAASDVVPGFAEKMSQGPGETVTIDNAPVKEIIWRDDDASLNRLPVPIPTEGKNFPKMNIIAEDFMSPVISGAIAIVKHPVTGVQATFQTMAKVVGDYRAQFTINSEKVQDILKAWSDMDQPCPIALVIGCHPAIELCAQFEDPAHDTCGMDYVSHFLGAPLPLTTCETADLQVPATAEIVIEGIIDQRREPYLHQSSPCGTFAPIVSMEPFFDVTALTSRENPIYRHMQPNPATDYHAAMELRLAPAVYMLLTDVGLTVHDVAMPTKTGGSCLIVQMTTHSADDIKTAYNTISGIKQPPRLVIFVDEDIDIYDLHDIVFALSTRCDPAEDLRHKQDMTGIPDAINTLINAGGGIEILPNNCWAIDATKPPLDNPDRRREFDRIQARGEGLFFLEDYVK</sequence>
<comment type="caution">
    <text evidence="3">The sequence shown here is derived from an EMBL/GenBank/DDBJ whole genome shotgun (WGS) entry which is preliminary data.</text>
</comment>
<name>A0A919AQX0_9PROT</name>
<dbReference type="RefSeq" id="WP_191251227.1">
    <property type="nucleotide sequence ID" value="NZ_BNCI01000001.1"/>
</dbReference>
<dbReference type="SUPFAM" id="SSF143968">
    <property type="entry name" value="UbiD C-terminal domain-like"/>
    <property type="match status" value="1"/>
</dbReference>
<dbReference type="Pfam" id="PF01977">
    <property type="entry name" value="UbiD"/>
    <property type="match status" value="1"/>
</dbReference>
<dbReference type="EMBL" id="BNCI01000001">
    <property type="protein sequence ID" value="GHF20386.1"/>
    <property type="molecule type" value="Genomic_DNA"/>
</dbReference>
<evidence type="ECO:0000313" key="3">
    <source>
        <dbReference type="EMBL" id="GHF20386.1"/>
    </source>
</evidence>
<dbReference type="PANTHER" id="PTHR30108:SF17">
    <property type="entry name" value="FERULIC ACID DECARBOXYLASE 1"/>
    <property type="match status" value="1"/>
</dbReference>
<dbReference type="PANTHER" id="PTHR30108">
    <property type="entry name" value="3-OCTAPRENYL-4-HYDROXYBENZOATE CARBOXY-LYASE-RELATED"/>
    <property type="match status" value="1"/>
</dbReference>
<evidence type="ECO:0008006" key="5">
    <source>
        <dbReference type="Google" id="ProtNLM"/>
    </source>
</evidence>
<gene>
    <name evidence="3" type="ORF">GCM10017044_14050</name>
</gene>
<dbReference type="AlphaFoldDB" id="A0A919AQX0"/>
<accession>A0A919AQX0</accession>
<dbReference type="GO" id="GO:0016831">
    <property type="term" value="F:carboxy-lyase activity"/>
    <property type="evidence" value="ECO:0007669"/>
    <property type="project" value="InterPro"/>
</dbReference>
<feature type="domain" description="3-octaprenyl-4-hydroxybenzoate carboxy-lyase-like Rift-related" evidence="1">
    <location>
        <begin position="105"/>
        <end position="310"/>
    </location>
</feature>
<protein>
    <recommendedName>
        <fullName evidence="5">UbiD family decarboxylase</fullName>
    </recommendedName>
</protein>
<dbReference type="SUPFAM" id="SSF50475">
    <property type="entry name" value="FMN-binding split barrel"/>
    <property type="match status" value="1"/>
</dbReference>
<dbReference type="Gene3D" id="3.40.1670.10">
    <property type="entry name" value="UbiD C-terminal domain-like"/>
    <property type="match status" value="1"/>
</dbReference>
<dbReference type="GO" id="GO:0005737">
    <property type="term" value="C:cytoplasm"/>
    <property type="evidence" value="ECO:0007669"/>
    <property type="project" value="TreeGrafter"/>
</dbReference>
<keyword evidence="4" id="KW-1185">Reference proteome</keyword>
<evidence type="ECO:0000259" key="2">
    <source>
        <dbReference type="Pfam" id="PF20696"/>
    </source>
</evidence>
<dbReference type="InterPro" id="IPR049381">
    <property type="entry name" value="UbiD-like_C"/>
</dbReference>
<dbReference type="Pfam" id="PF20696">
    <property type="entry name" value="UbiD_C"/>
    <property type="match status" value="1"/>
</dbReference>
<reference evidence="3" key="1">
    <citation type="journal article" date="2014" name="Int. J. Syst. Evol. Microbiol.">
        <title>Complete genome sequence of Corynebacterium casei LMG S-19264T (=DSM 44701T), isolated from a smear-ripened cheese.</title>
        <authorList>
            <consortium name="US DOE Joint Genome Institute (JGI-PGF)"/>
            <person name="Walter F."/>
            <person name="Albersmeier A."/>
            <person name="Kalinowski J."/>
            <person name="Ruckert C."/>
        </authorList>
    </citation>
    <scope>NUCLEOTIDE SEQUENCE</scope>
    <source>
        <strain evidence="3">KCTC 42590</strain>
    </source>
</reference>
<dbReference type="Proteomes" id="UP000630923">
    <property type="component" value="Unassembled WGS sequence"/>
</dbReference>
<dbReference type="InterPro" id="IPR048304">
    <property type="entry name" value="UbiD_Rift_dom"/>
</dbReference>
<evidence type="ECO:0000313" key="4">
    <source>
        <dbReference type="Proteomes" id="UP000630923"/>
    </source>
</evidence>
<dbReference type="InterPro" id="IPR002830">
    <property type="entry name" value="UbiD"/>
</dbReference>
<organism evidence="3 4">
    <name type="scientific">Kordiimonas sediminis</name>
    <dbReference type="NCBI Taxonomy" id="1735581"/>
    <lineage>
        <taxon>Bacteria</taxon>
        <taxon>Pseudomonadati</taxon>
        <taxon>Pseudomonadota</taxon>
        <taxon>Alphaproteobacteria</taxon>
        <taxon>Kordiimonadales</taxon>
        <taxon>Kordiimonadaceae</taxon>
        <taxon>Kordiimonas</taxon>
    </lineage>
</organism>
<reference evidence="3" key="2">
    <citation type="submission" date="2020-09" db="EMBL/GenBank/DDBJ databases">
        <authorList>
            <person name="Sun Q."/>
            <person name="Kim S."/>
        </authorList>
    </citation>
    <scope>NUCLEOTIDE SEQUENCE</scope>
    <source>
        <strain evidence="3">KCTC 42590</strain>
    </source>
</reference>